<sequence length="105" mass="11832">MVEHENIHSTGVAAASTDSDDDDAYERMAMRVLLKVGPVQPYLSTPQKPSVRTSIRNLQSRETTSIRGGSFRFGTSLKFRSSTLYARQLVPLNYPDTVWYHEALL</sequence>
<feature type="region of interest" description="Disordered" evidence="1">
    <location>
        <begin position="1"/>
        <end position="22"/>
    </location>
</feature>
<name>A0A9D3YBX8_DREPO</name>
<evidence type="ECO:0000313" key="3">
    <source>
        <dbReference type="Proteomes" id="UP000828390"/>
    </source>
</evidence>
<comment type="caution">
    <text evidence="2">The sequence shown here is derived from an EMBL/GenBank/DDBJ whole genome shotgun (WGS) entry which is preliminary data.</text>
</comment>
<proteinExistence type="predicted"/>
<gene>
    <name evidence="2" type="ORF">DPMN_085184</name>
</gene>
<dbReference type="Proteomes" id="UP000828390">
    <property type="component" value="Unassembled WGS sequence"/>
</dbReference>
<protein>
    <submittedName>
        <fullName evidence="2">Uncharacterized protein</fullName>
    </submittedName>
</protein>
<keyword evidence="3" id="KW-1185">Reference proteome</keyword>
<evidence type="ECO:0000256" key="1">
    <source>
        <dbReference type="SAM" id="MobiDB-lite"/>
    </source>
</evidence>
<dbReference type="EMBL" id="JAIWYP010000016">
    <property type="protein sequence ID" value="KAH3697678.1"/>
    <property type="molecule type" value="Genomic_DNA"/>
</dbReference>
<dbReference type="AlphaFoldDB" id="A0A9D3YBX8"/>
<accession>A0A9D3YBX8</accession>
<reference evidence="2" key="2">
    <citation type="submission" date="2020-11" db="EMBL/GenBank/DDBJ databases">
        <authorList>
            <person name="McCartney M.A."/>
            <person name="Auch B."/>
            <person name="Kono T."/>
            <person name="Mallez S."/>
            <person name="Becker A."/>
            <person name="Gohl D.M."/>
            <person name="Silverstein K.A.T."/>
            <person name="Koren S."/>
            <person name="Bechman K.B."/>
            <person name="Herman A."/>
            <person name="Abrahante J.E."/>
            <person name="Garbe J."/>
        </authorList>
    </citation>
    <scope>NUCLEOTIDE SEQUENCE</scope>
    <source>
        <strain evidence="2">Duluth1</strain>
        <tissue evidence="2">Whole animal</tissue>
    </source>
</reference>
<reference evidence="2" key="1">
    <citation type="journal article" date="2019" name="bioRxiv">
        <title>The Genome of the Zebra Mussel, Dreissena polymorpha: A Resource for Invasive Species Research.</title>
        <authorList>
            <person name="McCartney M.A."/>
            <person name="Auch B."/>
            <person name="Kono T."/>
            <person name="Mallez S."/>
            <person name="Zhang Y."/>
            <person name="Obille A."/>
            <person name="Becker A."/>
            <person name="Abrahante J.E."/>
            <person name="Garbe J."/>
            <person name="Badalamenti J.P."/>
            <person name="Herman A."/>
            <person name="Mangelson H."/>
            <person name="Liachko I."/>
            <person name="Sullivan S."/>
            <person name="Sone E.D."/>
            <person name="Koren S."/>
            <person name="Silverstein K.A.T."/>
            <person name="Beckman K.B."/>
            <person name="Gohl D.M."/>
        </authorList>
    </citation>
    <scope>NUCLEOTIDE SEQUENCE</scope>
    <source>
        <strain evidence="2">Duluth1</strain>
        <tissue evidence="2">Whole animal</tissue>
    </source>
</reference>
<evidence type="ECO:0000313" key="2">
    <source>
        <dbReference type="EMBL" id="KAH3697678.1"/>
    </source>
</evidence>
<organism evidence="2 3">
    <name type="scientific">Dreissena polymorpha</name>
    <name type="common">Zebra mussel</name>
    <name type="synonym">Mytilus polymorpha</name>
    <dbReference type="NCBI Taxonomy" id="45954"/>
    <lineage>
        <taxon>Eukaryota</taxon>
        <taxon>Metazoa</taxon>
        <taxon>Spiralia</taxon>
        <taxon>Lophotrochozoa</taxon>
        <taxon>Mollusca</taxon>
        <taxon>Bivalvia</taxon>
        <taxon>Autobranchia</taxon>
        <taxon>Heteroconchia</taxon>
        <taxon>Euheterodonta</taxon>
        <taxon>Imparidentia</taxon>
        <taxon>Neoheterodontei</taxon>
        <taxon>Myida</taxon>
        <taxon>Dreissenoidea</taxon>
        <taxon>Dreissenidae</taxon>
        <taxon>Dreissena</taxon>
    </lineage>
</organism>